<dbReference type="AlphaFoldDB" id="A0A9R0VB41"/>
<name>A0A9R0VB41_TRITD</name>
<dbReference type="PANTHER" id="PTHR45631:SF217">
    <property type="entry name" value="PROTEIN KINASE DOMAIN-CONTAINING PROTEIN"/>
    <property type="match status" value="1"/>
</dbReference>
<sequence length="359" mass="39349">MCACSGMGRAMVIAARPWLRLLLGLAAAAGVLQVRGQRTPSITGFISIDCGLPEQGGYVDAATKIPYTSDAGFTDAGSNRDVSAEYMDPRMPRTHLNVRSFPDTARGCYTLPSLTPGSKYLVRATFRYGNYDGLNKLPAFDLYLGVNFWRTVNVSKVDAAVVAEAIAVIPDDSVQVCLVNVGSGTPFISALALRPLENSLYPQANATQALVLIDRRSLGDTGVLPIRYPDDPYDRAWVPWSDPEVWTDISTTEKVRETIGNLRFHVPSAVMQTAIIASNDSRNQTIDFSWDVEPNHAYPVPGCIGILYVAELQILASNDVREFNVIANGKKNKLPYTLEYLVADAISNREPHHGYNQYN</sequence>
<dbReference type="GO" id="GO:0016020">
    <property type="term" value="C:membrane"/>
    <property type="evidence" value="ECO:0007669"/>
    <property type="project" value="UniProtKB-SubCell"/>
</dbReference>
<evidence type="ECO:0000313" key="5">
    <source>
        <dbReference type="Proteomes" id="UP000324705"/>
    </source>
</evidence>
<dbReference type="InterPro" id="IPR024788">
    <property type="entry name" value="Malectin-like_Carb-bd_dom"/>
</dbReference>
<feature type="domain" description="Malectin-like" evidence="3">
    <location>
        <begin position="48"/>
        <end position="349"/>
    </location>
</feature>
<keyword evidence="5" id="KW-1185">Reference proteome</keyword>
<keyword evidence="2" id="KW-0732">Signal</keyword>
<evidence type="ECO:0000259" key="3">
    <source>
        <dbReference type="Pfam" id="PF12819"/>
    </source>
</evidence>
<reference evidence="4 5" key="1">
    <citation type="submission" date="2017-09" db="EMBL/GenBank/DDBJ databases">
        <authorList>
            <consortium name="International Durum Wheat Genome Sequencing Consortium (IDWGSC)"/>
            <person name="Milanesi L."/>
        </authorList>
    </citation>
    <scope>NUCLEOTIDE SEQUENCE [LARGE SCALE GENOMIC DNA]</scope>
    <source>
        <strain evidence="5">cv. Svevo</strain>
    </source>
</reference>
<dbReference type="PANTHER" id="PTHR45631">
    <property type="entry name" value="OS07G0107800 PROTEIN-RELATED"/>
    <property type="match status" value="1"/>
</dbReference>
<evidence type="ECO:0000313" key="4">
    <source>
        <dbReference type="EMBL" id="VAH21467.1"/>
    </source>
</evidence>
<organism evidence="4 5">
    <name type="scientific">Triticum turgidum subsp. durum</name>
    <name type="common">Durum wheat</name>
    <name type="synonym">Triticum durum</name>
    <dbReference type="NCBI Taxonomy" id="4567"/>
    <lineage>
        <taxon>Eukaryota</taxon>
        <taxon>Viridiplantae</taxon>
        <taxon>Streptophyta</taxon>
        <taxon>Embryophyta</taxon>
        <taxon>Tracheophyta</taxon>
        <taxon>Spermatophyta</taxon>
        <taxon>Magnoliopsida</taxon>
        <taxon>Liliopsida</taxon>
        <taxon>Poales</taxon>
        <taxon>Poaceae</taxon>
        <taxon>BOP clade</taxon>
        <taxon>Pooideae</taxon>
        <taxon>Triticodae</taxon>
        <taxon>Triticeae</taxon>
        <taxon>Triticinae</taxon>
        <taxon>Triticum</taxon>
    </lineage>
</organism>
<feature type="chain" id="PRO_5040209433" description="Malectin-like domain-containing protein" evidence="2">
    <location>
        <begin position="37"/>
        <end position="359"/>
    </location>
</feature>
<dbReference type="EMBL" id="LT934112">
    <property type="protein sequence ID" value="VAH21467.1"/>
    <property type="molecule type" value="Genomic_DNA"/>
</dbReference>
<dbReference type="OMA" id="AGIQWIT"/>
<dbReference type="Pfam" id="PF12819">
    <property type="entry name" value="Malectin_like"/>
    <property type="match status" value="1"/>
</dbReference>
<evidence type="ECO:0000256" key="2">
    <source>
        <dbReference type="SAM" id="SignalP"/>
    </source>
</evidence>
<accession>A0A9R0VB41</accession>
<evidence type="ECO:0000256" key="1">
    <source>
        <dbReference type="ARBA" id="ARBA00004167"/>
    </source>
</evidence>
<dbReference type="Gramene" id="TRITD1Bv1G190430.1">
    <property type="protein sequence ID" value="TRITD1Bv1G190430.1"/>
    <property type="gene ID" value="TRITD1Bv1G190430"/>
</dbReference>
<comment type="subcellular location">
    <subcellularLocation>
        <location evidence="1">Membrane</location>
        <topology evidence="1">Single-pass membrane protein</topology>
    </subcellularLocation>
</comment>
<gene>
    <name evidence="4" type="ORF">TRITD_1Bv1G190430</name>
</gene>
<dbReference type="Proteomes" id="UP000324705">
    <property type="component" value="Chromosome 1B"/>
</dbReference>
<feature type="signal peptide" evidence="2">
    <location>
        <begin position="1"/>
        <end position="36"/>
    </location>
</feature>
<proteinExistence type="predicted"/>
<protein>
    <recommendedName>
        <fullName evidence="3">Malectin-like domain-containing protein</fullName>
    </recommendedName>
</protein>